<name>A0A1I7YDE1_9BILA</name>
<evidence type="ECO:0000313" key="2">
    <source>
        <dbReference type="Proteomes" id="UP000095287"/>
    </source>
</evidence>
<dbReference type="AlphaFoldDB" id="A0A1I7YDE1"/>
<evidence type="ECO:0000313" key="3">
    <source>
        <dbReference type="WBParaSite" id="L893_g14996.t1"/>
    </source>
</evidence>
<dbReference type="WBParaSite" id="L893_g14996.t1">
    <property type="protein sequence ID" value="L893_g14996.t1"/>
    <property type="gene ID" value="L893_g14996"/>
</dbReference>
<reference evidence="3" key="1">
    <citation type="submission" date="2016-11" db="UniProtKB">
        <authorList>
            <consortium name="WormBaseParasite"/>
        </authorList>
    </citation>
    <scope>IDENTIFICATION</scope>
</reference>
<proteinExistence type="predicted"/>
<evidence type="ECO:0000256" key="1">
    <source>
        <dbReference type="SAM" id="MobiDB-lite"/>
    </source>
</evidence>
<dbReference type="Proteomes" id="UP000095287">
    <property type="component" value="Unplaced"/>
</dbReference>
<keyword evidence="2" id="KW-1185">Reference proteome</keyword>
<feature type="region of interest" description="Disordered" evidence="1">
    <location>
        <begin position="1"/>
        <end position="37"/>
    </location>
</feature>
<accession>A0A1I7YDE1</accession>
<organism evidence="2 3">
    <name type="scientific">Steinernema glaseri</name>
    <dbReference type="NCBI Taxonomy" id="37863"/>
    <lineage>
        <taxon>Eukaryota</taxon>
        <taxon>Metazoa</taxon>
        <taxon>Ecdysozoa</taxon>
        <taxon>Nematoda</taxon>
        <taxon>Chromadorea</taxon>
        <taxon>Rhabditida</taxon>
        <taxon>Tylenchina</taxon>
        <taxon>Panagrolaimomorpha</taxon>
        <taxon>Strongyloidoidea</taxon>
        <taxon>Steinernematidae</taxon>
        <taxon>Steinernema</taxon>
    </lineage>
</organism>
<sequence>MFHQLPNPEGPLARLESPKTPTTESPRRRQLPSVSDNNRHLSSLLLRTPGLLPGTLLSLQRLLWICMVCGGLCFGALITIGQHQTPSCDSFETTTSAARTTSHCLLVFTQVFYPEWTQASDLR</sequence>
<protein>
    <submittedName>
        <fullName evidence="3">KASH domain-containing protein</fullName>
    </submittedName>
</protein>